<name>A0A0J7KR26_LASNI</name>
<keyword evidence="3" id="KW-1185">Reference proteome</keyword>
<reference evidence="2 3" key="1">
    <citation type="submission" date="2015-04" db="EMBL/GenBank/DDBJ databases">
        <title>Lasius niger genome sequencing.</title>
        <authorList>
            <person name="Konorov E.A."/>
            <person name="Nikitin M.A."/>
            <person name="Kirill M.V."/>
            <person name="Chang P."/>
        </authorList>
    </citation>
    <scope>NUCLEOTIDE SEQUENCE [LARGE SCALE GENOMIC DNA]</scope>
    <source>
        <tissue evidence="2">Whole</tissue>
    </source>
</reference>
<organism evidence="2 3">
    <name type="scientific">Lasius niger</name>
    <name type="common">Black garden ant</name>
    <dbReference type="NCBI Taxonomy" id="67767"/>
    <lineage>
        <taxon>Eukaryota</taxon>
        <taxon>Metazoa</taxon>
        <taxon>Ecdysozoa</taxon>
        <taxon>Arthropoda</taxon>
        <taxon>Hexapoda</taxon>
        <taxon>Insecta</taxon>
        <taxon>Pterygota</taxon>
        <taxon>Neoptera</taxon>
        <taxon>Endopterygota</taxon>
        <taxon>Hymenoptera</taxon>
        <taxon>Apocrita</taxon>
        <taxon>Aculeata</taxon>
        <taxon>Formicoidea</taxon>
        <taxon>Formicidae</taxon>
        <taxon>Formicinae</taxon>
        <taxon>Lasius</taxon>
        <taxon>Lasius</taxon>
    </lineage>
</organism>
<feature type="non-terminal residue" evidence="2">
    <location>
        <position position="62"/>
    </location>
</feature>
<dbReference type="AlphaFoldDB" id="A0A0J7KR26"/>
<sequence length="62" mass="6401">MIGANLRFGIGASGNVTSNATKVFQCHPGGVTEATVIFSLGALGMGANIILMVLILAKRQLR</sequence>
<feature type="transmembrane region" description="Helical" evidence="1">
    <location>
        <begin position="37"/>
        <end position="57"/>
    </location>
</feature>
<dbReference type="EMBL" id="LBMM01004157">
    <property type="protein sequence ID" value="KMQ92746.1"/>
    <property type="molecule type" value="Genomic_DNA"/>
</dbReference>
<dbReference type="PaxDb" id="67767-A0A0J7KR26"/>
<evidence type="ECO:0000313" key="3">
    <source>
        <dbReference type="Proteomes" id="UP000036403"/>
    </source>
</evidence>
<accession>A0A0J7KR26</accession>
<gene>
    <name evidence="2" type="ORF">RF55_7225</name>
</gene>
<keyword evidence="1" id="KW-0472">Membrane</keyword>
<dbReference type="Proteomes" id="UP000036403">
    <property type="component" value="Unassembled WGS sequence"/>
</dbReference>
<dbReference type="STRING" id="67767.A0A0J7KR26"/>
<evidence type="ECO:0000256" key="1">
    <source>
        <dbReference type="SAM" id="Phobius"/>
    </source>
</evidence>
<protein>
    <submittedName>
        <fullName evidence="2">Uncharacterized protein</fullName>
    </submittedName>
</protein>
<proteinExistence type="predicted"/>
<dbReference type="OrthoDB" id="10037292at2759"/>
<keyword evidence="1" id="KW-1133">Transmembrane helix</keyword>
<comment type="caution">
    <text evidence="2">The sequence shown here is derived from an EMBL/GenBank/DDBJ whole genome shotgun (WGS) entry which is preliminary data.</text>
</comment>
<evidence type="ECO:0000313" key="2">
    <source>
        <dbReference type="EMBL" id="KMQ92746.1"/>
    </source>
</evidence>
<keyword evidence="1" id="KW-0812">Transmembrane</keyword>